<dbReference type="PANTHER" id="PTHR36985:SF1">
    <property type="entry name" value="TRANSLOCATION AND ASSEMBLY MODULE SUBUNIT TAMB"/>
    <property type="match status" value="1"/>
</dbReference>
<keyword evidence="7" id="KW-1185">Reference proteome</keyword>
<evidence type="ECO:0000313" key="6">
    <source>
        <dbReference type="EMBL" id="ALC15974.1"/>
    </source>
</evidence>
<dbReference type="EMBL" id="CP010802">
    <property type="protein sequence ID" value="ALC15974.1"/>
    <property type="molecule type" value="Genomic_DNA"/>
</dbReference>
<gene>
    <name evidence="6" type="ORF">DSOUD_1193</name>
</gene>
<evidence type="ECO:0000256" key="2">
    <source>
        <dbReference type="ARBA" id="ARBA00022692"/>
    </source>
</evidence>
<dbReference type="Proteomes" id="UP000057158">
    <property type="component" value="Chromosome"/>
</dbReference>
<dbReference type="GO" id="GO:0097347">
    <property type="term" value="C:TAM protein secretion complex"/>
    <property type="evidence" value="ECO:0007669"/>
    <property type="project" value="TreeGrafter"/>
</dbReference>
<reference evidence="6 7" key="1">
    <citation type="submission" date="2015-07" db="EMBL/GenBank/DDBJ databases">
        <title>Isolation and Genomic Characterization of a Novel Halophilic Metal-Reducing Deltaproteobacterium from the Deep Subsurface.</title>
        <authorList>
            <person name="Badalamenti J.P."/>
            <person name="Summers Z.M."/>
            <person name="Gralnick J.A."/>
            <person name="Bond D.R."/>
        </authorList>
    </citation>
    <scope>NUCLEOTIDE SEQUENCE [LARGE SCALE GENOMIC DNA]</scope>
    <source>
        <strain evidence="6 7">WTL</strain>
    </source>
</reference>
<comment type="subcellular location">
    <subcellularLocation>
        <location evidence="1">Membrane</location>
        <topology evidence="1">Single-pass membrane protein</topology>
    </subcellularLocation>
</comment>
<keyword evidence="3" id="KW-1133">Transmembrane helix</keyword>
<organism evidence="6 7">
    <name type="scientific">Desulfuromonas soudanensis</name>
    <dbReference type="NCBI Taxonomy" id="1603606"/>
    <lineage>
        <taxon>Bacteria</taxon>
        <taxon>Pseudomonadati</taxon>
        <taxon>Thermodesulfobacteriota</taxon>
        <taxon>Desulfuromonadia</taxon>
        <taxon>Desulfuromonadales</taxon>
        <taxon>Desulfuromonadaceae</taxon>
        <taxon>Desulfuromonas</taxon>
    </lineage>
</organism>
<dbReference type="OrthoDB" id="5288149at2"/>
<protein>
    <submittedName>
        <fullName evidence="6">Autotransporter secretion inner membrane protein TamB</fullName>
    </submittedName>
</protein>
<evidence type="ECO:0000259" key="5">
    <source>
        <dbReference type="Pfam" id="PF04357"/>
    </source>
</evidence>
<dbReference type="PATRIC" id="fig|1603606.3.peg.1305"/>
<dbReference type="InterPro" id="IPR007452">
    <property type="entry name" value="TamB_C"/>
</dbReference>
<dbReference type="KEGG" id="des:DSOUD_1193"/>
<accession>A0A0M5IVL6</accession>
<evidence type="ECO:0000313" key="7">
    <source>
        <dbReference type="Proteomes" id="UP000057158"/>
    </source>
</evidence>
<dbReference type="STRING" id="1603606.DSOUD_1193"/>
<proteinExistence type="predicted"/>
<feature type="domain" description="Translocation and assembly module TamB C-terminal" evidence="5">
    <location>
        <begin position="973"/>
        <end position="1306"/>
    </location>
</feature>
<keyword evidence="4" id="KW-0472">Membrane</keyword>
<dbReference type="Pfam" id="PF04357">
    <property type="entry name" value="TamB"/>
    <property type="match status" value="1"/>
</dbReference>
<evidence type="ECO:0000256" key="1">
    <source>
        <dbReference type="ARBA" id="ARBA00004167"/>
    </source>
</evidence>
<dbReference type="RefSeq" id="WP_053550128.1">
    <property type="nucleotide sequence ID" value="NZ_CP010802.1"/>
</dbReference>
<sequence length="1307" mass="139383">MVRTGLKYLALALLLVGLALLTGGAWLVGTTNGTRTLLRAVSLWTPLKIDAGSVSGRLADELLLENVRVNWPRGEAATGVLRLNWNPRQLFQGNLAIEELEVADLEIRLGKGGGSVSGGKGARPLWPLVSGAPLGLEGTLESLQLSRVTIHGLGGKPLVLEEATLHLELRDGVLALSRLEAQTPYGRVSGEVSAGLTKPSLRADLLGEPADNPGGIESVRLKVDLGAGGGEELLAGPLQVDMRLAGDETWHLLGELGLGEAGGELRELLLTRSAAAGEVRGRLQARFDGENQPLAAQLRLLSVDLAPETGVSTALSGVLDIAGTPGRYEGEFDLANSGESWRDLQLAGRLSGGLEGISLSDLDGLLLAGRVGGELSLDWSGPFLVAGTLQGENLDPGLLSPPLTGRVNFNLTSTLLFPPDLPPQLEIVGSLEESILRGHPLFGVFNARLVGGDLLLRHLELHGEGVDLTAAGRLKERIDFALVLPRLADLLPGAVGGGRGEGWLRWREGELSGVFQGQGTALAYAGLAVDRGALQLERPLPGGPIALHADLGGIRYRNLLFDRLELQGDGLLQDHRVRLDLKWPQGQAEIVAEGGYSEGRWTGELVRLEGKDEEQGGWRLASPVTLAAGGDVVRFTPLELVSDRGERLEVAGDYDLASGRGEGEAQWEDLTLDRANPWLPELHLFGKSSGALEGAWRKDGTLVLKGKLVAAGRLEHQSKVLEARHLEAEFSWDDKGLLALWDLDLSGGGNLFGRLDSAEKGRLALPQSLALQVDWTGLDLALFKDWAPPGLTVDGLLSGGLTAELFPGGTFDVSGEAAVDGGLLTWEEQGTVTVALRSGEFNWRWRKKALVLDLALVLAEDGQLAGSFSIPLPAVWPLRIPPAGALWGEVEGTFRERGLLGTLLPGLLRESHGDLTLDLALGGTWQSPEFSGGLSLTGAGAYLPRAGIELRDLRLQAEFAGDRLRILSLEVFSGEGSLKGEGELRLERWEIAEFHGTLGGERFLVVNLPELQLAVSPELTVEGTAKRVKVRGEIHVPELLVRGRQTQAPLHQHPDVVLVNGPGQSRRTAPVEIDLEVRVVLGDRVLVQFGGIDARLEGDVLIDARSLDAVSGRGKIHVAKGTYSAYGMKLNISRGTLLFAGGPVDQPTLDILALRTVGEVKAGVRVSGTPRSPLVTLYSDPVMPDTDVLSYIVLGRPMGSDAGQASLLLVAAGALLSKGESTVLQDRLRRRVGLDVLDIQAGNGDVTESVVTLGKYLNPKLYISFGHSLFTNSNVVGLRYSISEHWQAESSVGEESGVDLFYKIEFR</sequence>
<name>A0A0M5IVL6_9BACT</name>
<evidence type="ECO:0000256" key="4">
    <source>
        <dbReference type="ARBA" id="ARBA00023136"/>
    </source>
</evidence>
<keyword evidence="2" id="KW-0812">Transmembrane</keyword>
<dbReference type="PANTHER" id="PTHR36985">
    <property type="entry name" value="TRANSLOCATION AND ASSEMBLY MODULE SUBUNIT TAMB"/>
    <property type="match status" value="1"/>
</dbReference>
<evidence type="ECO:0000256" key="3">
    <source>
        <dbReference type="ARBA" id="ARBA00022989"/>
    </source>
</evidence>
<dbReference type="GO" id="GO:0009306">
    <property type="term" value="P:protein secretion"/>
    <property type="evidence" value="ECO:0007669"/>
    <property type="project" value="InterPro"/>
</dbReference>
<dbReference type="GO" id="GO:0005886">
    <property type="term" value="C:plasma membrane"/>
    <property type="evidence" value="ECO:0007669"/>
    <property type="project" value="InterPro"/>
</dbReference>